<dbReference type="InParanoid" id="F2UCK5"/>
<dbReference type="KEGG" id="sre:PTSG_12428"/>
<evidence type="ECO:0000313" key="2">
    <source>
        <dbReference type="EMBL" id="EGD74312.1"/>
    </source>
</evidence>
<protein>
    <recommendedName>
        <fullName evidence="4">Maf-like protein</fullName>
    </recommendedName>
</protein>
<dbReference type="OrthoDB" id="10267058at2759"/>
<dbReference type="PIRSF" id="PIRSF006305">
    <property type="entry name" value="Maf"/>
    <property type="match status" value="1"/>
</dbReference>
<dbReference type="RefSeq" id="XP_004993212.1">
    <property type="nucleotide sequence ID" value="XM_004993155.1"/>
</dbReference>
<reference evidence="2" key="1">
    <citation type="submission" date="2009-08" db="EMBL/GenBank/DDBJ databases">
        <title>Annotation of Salpingoeca rosetta.</title>
        <authorList>
            <consortium name="The Broad Institute Genome Sequencing Platform"/>
            <person name="Russ C."/>
            <person name="Cuomo C."/>
            <person name="Burger G."/>
            <person name="Gray M.W."/>
            <person name="Holland P.W.H."/>
            <person name="King N."/>
            <person name="Lang F.B.F."/>
            <person name="Roger A.J."/>
            <person name="Ruiz-Trillo I."/>
            <person name="Young S.K."/>
            <person name="Zeng Q."/>
            <person name="Gargeya S."/>
            <person name="Alvarado L."/>
            <person name="Berlin A."/>
            <person name="Chapman S.B."/>
            <person name="Chen Z."/>
            <person name="Freedman E."/>
            <person name="Gellesch M."/>
            <person name="Goldberg J."/>
            <person name="Griggs A."/>
            <person name="Gujja S."/>
            <person name="Heilman E."/>
            <person name="Heiman D."/>
            <person name="Howarth C."/>
            <person name="Mehta T."/>
            <person name="Neiman D."/>
            <person name="Pearson M."/>
            <person name="Roberts A."/>
            <person name="Saif S."/>
            <person name="Shea T."/>
            <person name="Shenoy N."/>
            <person name="Sisk P."/>
            <person name="Stolte C."/>
            <person name="Sykes S."/>
            <person name="White J."/>
            <person name="Yandava C."/>
            <person name="Haas B."/>
            <person name="Nusbaum C."/>
            <person name="Birren B."/>
        </authorList>
    </citation>
    <scope>NUCLEOTIDE SEQUENCE [LARGE SCALE GENOMIC DNA]</scope>
    <source>
        <strain evidence="2">ATCC 50818</strain>
    </source>
</reference>
<dbReference type="STRING" id="946362.F2UCK5"/>
<dbReference type="InterPro" id="IPR003697">
    <property type="entry name" value="Maf-like"/>
</dbReference>
<dbReference type="Gene3D" id="3.90.950.10">
    <property type="match status" value="1"/>
</dbReference>
<sequence>MSVASVLVLGSSSKWRRQQLEEQGYTFEAMAADIDERAVTVDGDEDGRGVSDPSKLTLAIANAKADALVPKCPPNSFLITSDQVVHYKGTIREKPETPEMCKEYLRSYETVPATTVTAVVVTNVATGERFQQVDIASQQFKPIPEAVMDEVIEGGKGDVMYCCGGFMIDHPKLQPYLGERKGSEDSILGMPLAVLESLLDKAGYKKE</sequence>
<dbReference type="SUPFAM" id="SSF52972">
    <property type="entry name" value="ITPase-like"/>
    <property type="match status" value="1"/>
</dbReference>
<dbReference type="InterPro" id="IPR029001">
    <property type="entry name" value="ITPase-like_fam"/>
</dbReference>
<evidence type="ECO:0000313" key="3">
    <source>
        <dbReference type="Proteomes" id="UP000007799"/>
    </source>
</evidence>
<dbReference type="Pfam" id="PF02545">
    <property type="entry name" value="Maf"/>
    <property type="match status" value="1"/>
</dbReference>
<dbReference type="PANTHER" id="PTHR43213:SF4">
    <property type="entry name" value="7-METHYL-GTP PYROPHOSPHATASE"/>
    <property type="match status" value="1"/>
</dbReference>
<dbReference type="GeneID" id="16073787"/>
<name>F2UCK5_SALR5</name>
<organism evidence="3">
    <name type="scientific">Salpingoeca rosetta (strain ATCC 50818 / BSB-021)</name>
    <dbReference type="NCBI Taxonomy" id="946362"/>
    <lineage>
        <taxon>Eukaryota</taxon>
        <taxon>Choanoflagellata</taxon>
        <taxon>Craspedida</taxon>
        <taxon>Salpingoecidae</taxon>
        <taxon>Salpingoeca</taxon>
    </lineage>
</organism>
<dbReference type="eggNOG" id="KOG1509">
    <property type="taxonomic scope" value="Eukaryota"/>
</dbReference>
<dbReference type="PANTHER" id="PTHR43213">
    <property type="entry name" value="BIFUNCTIONAL DTTP/UTP PYROPHOSPHATASE/METHYLTRANSFERASE PROTEIN-RELATED"/>
    <property type="match status" value="1"/>
</dbReference>
<dbReference type="AlphaFoldDB" id="F2UCK5"/>
<dbReference type="GO" id="GO:0047429">
    <property type="term" value="F:nucleoside triphosphate diphosphatase activity"/>
    <property type="evidence" value="ECO:0007669"/>
    <property type="project" value="InterPro"/>
</dbReference>
<dbReference type="OMA" id="EEVCGFC"/>
<dbReference type="HAMAP" id="MF_00528">
    <property type="entry name" value="Maf"/>
    <property type="match status" value="1"/>
</dbReference>
<accession>F2UCK5</accession>
<gene>
    <name evidence="2" type="ORF">PTSG_12428</name>
</gene>
<keyword evidence="3" id="KW-1185">Reference proteome</keyword>
<evidence type="ECO:0000256" key="1">
    <source>
        <dbReference type="ARBA" id="ARBA00022801"/>
    </source>
</evidence>
<proteinExistence type="inferred from homology"/>
<keyword evidence="1" id="KW-0378">Hydrolase</keyword>
<dbReference type="Proteomes" id="UP000007799">
    <property type="component" value="Unassembled WGS sequence"/>
</dbReference>
<evidence type="ECO:0008006" key="4">
    <source>
        <dbReference type="Google" id="ProtNLM"/>
    </source>
</evidence>
<dbReference type="EMBL" id="GL832968">
    <property type="protein sequence ID" value="EGD74312.1"/>
    <property type="molecule type" value="Genomic_DNA"/>
</dbReference>